<dbReference type="OrthoDB" id="6682367at2759"/>
<dbReference type="PANTHER" id="PTHR10174:SF224">
    <property type="entry name" value="RETINOL-BINDING PROTEIN PINTA"/>
    <property type="match status" value="1"/>
</dbReference>
<dbReference type="AlphaFoldDB" id="A0A8J2WSZ6"/>
<feature type="compositionally biased region" description="Polar residues" evidence="1">
    <location>
        <begin position="1"/>
        <end position="13"/>
    </location>
</feature>
<dbReference type="EMBL" id="CAKKLH010000303">
    <property type="protein sequence ID" value="CAH0110334.1"/>
    <property type="molecule type" value="Genomic_DNA"/>
</dbReference>
<dbReference type="PANTHER" id="PTHR10174">
    <property type="entry name" value="ALPHA-TOCOPHEROL TRANSFER PROTEIN-RELATED"/>
    <property type="match status" value="1"/>
</dbReference>
<dbReference type="Pfam" id="PF00650">
    <property type="entry name" value="CRAL_TRIO"/>
    <property type="match status" value="1"/>
</dbReference>
<name>A0A8J2WSZ6_9CRUS</name>
<dbReference type="SUPFAM" id="SSF52087">
    <property type="entry name" value="CRAL/TRIO domain"/>
    <property type="match status" value="1"/>
</dbReference>
<dbReference type="InterPro" id="IPR036865">
    <property type="entry name" value="CRAL-TRIO_dom_sf"/>
</dbReference>
<keyword evidence="4" id="KW-1185">Reference proteome</keyword>
<dbReference type="PROSITE" id="PS50191">
    <property type="entry name" value="CRAL_TRIO"/>
    <property type="match status" value="1"/>
</dbReference>
<evidence type="ECO:0000256" key="1">
    <source>
        <dbReference type="SAM" id="MobiDB-lite"/>
    </source>
</evidence>
<reference evidence="3" key="1">
    <citation type="submission" date="2021-11" db="EMBL/GenBank/DDBJ databases">
        <authorList>
            <person name="Schell T."/>
        </authorList>
    </citation>
    <scope>NUCLEOTIDE SEQUENCE</scope>
    <source>
        <strain evidence="3">M5</strain>
    </source>
</reference>
<dbReference type="InterPro" id="IPR036273">
    <property type="entry name" value="CRAL/TRIO_N_dom_sf"/>
</dbReference>
<dbReference type="PRINTS" id="PR00180">
    <property type="entry name" value="CRETINALDHBP"/>
</dbReference>
<evidence type="ECO:0000313" key="4">
    <source>
        <dbReference type="Proteomes" id="UP000789390"/>
    </source>
</evidence>
<dbReference type="Proteomes" id="UP000789390">
    <property type="component" value="Unassembled WGS sequence"/>
</dbReference>
<dbReference type="GO" id="GO:0016020">
    <property type="term" value="C:membrane"/>
    <property type="evidence" value="ECO:0007669"/>
    <property type="project" value="TreeGrafter"/>
</dbReference>
<dbReference type="InterPro" id="IPR001251">
    <property type="entry name" value="CRAL-TRIO_dom"/>
</dbReference>
<sequence>MNQIQENSHSTIPSEVLSRAKKEIGEDDERKDATLKIIKEWLKKQPHLSCSQDDRFFLMYARGCKYSIEKIKRKIDLCLTMRALLPEIFSGWDAMSPNIQNALKYGIMLPLPGFDHLGRKVFVYRMGCFPPEKVKVEDLEKASGMVAEVLAYEEPVIFITGVVVIVDFDGYTLSHLTHRPLSFMKKQAKYFQDAGPASPKSINFIRTPTAFNAVYNLVMGIFNDKMKQRVKVHGSDFESLYKEVPKALLPSDYGGQGPSFVQLTDSWKKKVEKNREFLLQQQKYVADESKRQGKPRTTEELFGIEGSFRKLTVD</sequence>
<protein>
    <recommendedName>
        <fullName evidence="2">CRAL-TRIO domain-containing protein</fullName>
    </recommendedName>
</protein>
<gene>
    <name evidence="3" type="ORF">DGAL_LOCUS13898</name>
</gene>
<proteinExistence type="predicted"/>
<dbReference type="GO" id="GO:1902936">
    <property type="term" value="F:phosphatidylinositol bisphosphate binding"/>
    <property type="evidence" value="ECO:0007669"/>
    <property type="project" value="TreeGrafter"/>
</dbReference>
<feature type="region of interest" description="Disordered" evidence="1">
    <location>
        <begin position="1"/>
        <end position="24"/>
    </location>
</feature>
<dbReference type="CDD" id="cd00170">
    <property type="entry name" value="SEC14"/>
    <property type="match status" value="1"/>
</dbReference>
<dbReference type="SMART" id="SM00516">
    <property type="entry name" value="SEC14"/>
    <property type="match status" value="1"/>
</dbReference>
<dbReference type="Gene3D" id="3.40.525.10">
    <property type="entry name" value="CRAL-TRIO lipid binding domain"/>
    <property type="match status" value="1"/>
</dbReference>
<evidence type="ECO:0000259" key="2">
    <source>
        <dbReference type="PROSITE" id="PS50191"/>
    </source>
</evidence>
<dbReference type="SUPFAM" id="SSF46938">
    <property type="entry name" value="CRAL/TRIO N-terminal domain"/>
    <property type="match status" value="1"/>
</dbReference>
<organism evidence="3 4">
    <name type="scientific">Daphnia galeata</name>
    <dbReference type="NCBI Taxonomy" id="27404"/>
    <lineage>
        <taxon>Eukaryota</taxon>
        <taxon>Metazoa</taxon>
        <taxon>Ecdysozoa</taxon>
        <taxon>Arthropoda</taxon>
        <taxon>Crustacea</taxon>
        <taxon>Branchiopoda</taxon>
        <taxon>Diplostraca</taxon>
        <taxon>Cladocera</taxon>
        <taxon>Anomopoda</taxon>
        <taxon>Daphniidae</taxon>
        <taxon>Daphnia</taxon>
    </lineage>
</organism>
<accession>A0A8J2WSZ6</accession>
<feature type="domain" description="CRAL-TRIO" evidence="2">
    <location>
        <begin position="96"/>
        <end position="261"/>
    </location>
</feature>
<evidence type="ECO:0000313" key="3">
    <source>
        <dbReference type="EMBL" id="CAH0110334.1"/>
    </source>
</evidence>
<dbReference type="Gene3D" id="1.10.8.20">
    <property type="entry name" value="N-terminal domain of phosphatidylinositol transfer protein sec14p"/>
    <property type="match status" value="1"/>
</dbReference>
<comment type="caution">
    <text evidence="3">The sequence shown here is derived from an EMBL/GenBank/DDBJ whole genome shotgun (WGS) entry which is preliminary data.</text>
</comment>